<dbReference type="EMBL" id="GG738850">
    <property type="protein sequence ID" value="EFC48566.1"/>
    <property type="molecule type" value="Genomic_DNA"/>
</dbReference>
<name>D2V341_NAEGR</name>
<reference evidence="1 2" key="1">
    <citation type="journal article" date="2010" name="Cell">
        <title>The genome of Naegleria gruberi illuminates early eukaryotic versatility.</title>
        <authorList>
            <person name="Fritz-Laylin L.K."/>
            <person name="Prochnik S.E."/>
            <person name="Ginger M.L."/>
            <person name="Dacks J.B."/>
            <person name="Carpenter M.L."/>
            <person name="Field M.C."/>
            <person name="Kuo A."/>
            <person name="Paredez A."/>
            <person name="Chapman J."/>
            <person name="Pham J."/>
            <person name="Shu S."/>
            <person name="Neupane R."/>
            <person name="Cipriano M."/>
            <person name="Mancuso J."/>
            <person name="Tu H."/>
            <person name="Salamov A."/>
            <person name="Lindquist E."/>
            <person name="Shapiro H."/>
            <person name="Lucas S."/>
            <person name="Grigoriev I.V."/>
            <person name="Cande W.Z."/>
            <person name="Fulton C."/>
            <person name="Rokhsar D.S."/>
            <person name="Dawson S.C."/>
        </authorList>
    </citation>
    <scope>NUCLEOTIDE SEQUENCE [LARGE SCALE GENOMIC DNA]</scope>
    <source>
        <strain evidence="1 2">NEG-M</strain>
    </source>
</reference>
<dbReference type="AlphaFoldDB" id="D2V341"/>
<keyword evidence="2" id="KW-1185">Reference proteome</keyword>
<dbReference type="GeneID" id="8852430"/>
<dbReference type="VEuPathDB" id="AmoebaDB:NAEGRDRAFT_63219"/>
<evidence type="ECO:0000313" key="1">
    <source>
        <dbReference type="EMBL" id="EFC48566.1"/>
    </source>
</evidence>
<dbReference type="KEGG" id="ngr:NAEGRDRAFT_63219"/>
<gene>
    <name evidence="1" type="ORF">NAEGRDRAFT_63219</name>
</gene>
<organism evidence="2">
    <name type="scientific">Naegleria gruberi</name>
    <name type="common">Amoeba</name>
    <dbReference type="NCBI Taxonomy" id="5762"/>
    <lineage>
        <taxon>Eukaryota</taxon>
        <taxon>Discoba</taxon>
        <taxon>Heterolobosea</taxon>
        <taxon>Tetramitia</taxon>
        <taxon>Eutetramitia</taxon>
        <taxon>Vahlkampfiidae</taxon>
        <taxon>Naegleria</taxon>
    </lineage>
</organism>
<proteinExistence type="predicted"/>
<protein>
    <submittedName>
        <fullName evidence="1">Predicted protein</fullName>
    </submittedName>
</protein>
<dbReference type="RefSeq" id="XP_002681310.1">
    <property type="nucleotide sequence ID" value="XM_002681264.1"/>
</dbReference>
<dbReference type="Proteomes" id="UP000006671">
    <property type="component" value="Unassembled WGS sequence"/>
</dbReference>
<accession>D2V341</accession>
<evidence type="ECO:0000313" key="2">
    <source>
        <dbReference type="Proteomes" id="UP000006671"/>
    </source>
</evidence>
<dbReference type="InParanoid" id="D2V341"/>
<sequence>MILSTTSDNNSTINTAVETNQQQKEEEEANLFELFNLSPNVYTFSPSEMDDAFRYIFGDDLSVVTESTNSSAEEEQLSTENVDISKSTSLNDKKEMNESMVSEEVDQQSLIRESGMGIGVSKPPPLTSRENIPQFQYLIPNQGIDIHPLQHVNECMTQVNQESNAKKRKNNTSVGDNAKKLKCTLPYLELSSLELKESAPSNSDDIMYDFTTNHPKIREKLYIKVSSPCELVLDTYWSMNITENPKELGKFTLSFEKVGTYNATTLKSHLVSEMPKLESESTKKNAHVLFHLKIGSHVFHIHSKGKMKKKGNTSLPSVIVLDVNNQSATLELAPQSKTGKRGNFQSGNYPSIKFKSAQ</sequence>